<dbReference type="RefSeq" id="XP_005710069.1">
    <property type="nucleotide sequence ID" value="XM_005710012.1"/>
</dbReference>
<protein>
    <submittedName>
        <fullName evidence="1">Uncharacterized protein</fullName>
    </submittedName>
</protein>
<gene>
    <name evidence="1" type="ORF">CHC_T00000422001</name>
</gene>
<organism evidence="1 2">
    <name type="scientific">Chondrus crispus</name>
    <name type="common">Carrageen Irish moss</name>
    <name type="synonym">Polymorpha crispa</name>
    <dbReference type="NCBI Taxonomy" id="2769"/>
    <lineage>
        <taxon>Eukaryota</taxon>
        <taxon>Rhodophyta</taxon>
        <taxon>Florideophyceae</taxon>
        <taxon>Rhodymeniophycidae</taxon>
        <taxon>Gigartinales</taxon>
        <taxon>Gigartinaceae</taxon>
        <taxon>Chondrus</taxon>
    </lineage>
</organism>
<proteinExistence type="predicted"/>
<keyword evidence="2" id="KW-1185">Reference proteome</keyword>
<dbReference type="Gramene" id="CDF39775">
    <property type="protein sequence ID" value="CDF39775"/>
    <property type="gene ID" value="CHC_T00000422001"/>
</dbReference>
<dbReference type="EMBL" id="HG002072">
    <property type="protein sequence ID" value="CDF39775.1"/>
    <property type="molecule type" value="Genomic_DNA"/>
</dbReference>
<reference evidence="2" key="1">
    <citation type="journal article" date="2013" name="Proc. Natl. Acad. Sci. U.S.A.">
        <title>Genome structure and metabolic features in the red seaweed Chondrus crispus shed light on evolution of the Archaeplastida.</title>
        <authorList>
            <person name="Collen J."/>
            <person name="Porcel B."/>
            <person name="Carre W."/>
            <person name="Ball S.G."/>
            <person name="Chaparro C."/>
            <person name="Tonon T."/>
            <person name="Barbeyron T."/>
            <person name="Michel G."/>
            <person name="Noel B."/>
            <person name="Valentin K."/>
            <person name="Elias M."/>
            <person name="Artiguenave F."/>
            <person name="Arun A."/>
            <person name="Aury J.M."/>
            <person name="Barbosa-Neto J.F."/>
            <person name="Bothwell J.H."/>
            <person name="Bouget F.Y."/>
            <person name="Brillet L."/>
            <person name="Cabello-Hurtado F."/>
            <person name="Capella-Gutierrez S."/>
            <person name="Charrier B."/>
            <person name="Cladiere L."/>
            <person name="Cock J.M."/>
            <person name="Coelho S.M."/>
            <person name="Colleoni C."/>
            <person name="Czjzek M."/>
            <person name="Da Silva C."/>
            <person name="Delage L."/>
            <person name="Denoeud F."/>
            <person name="Deschamps P."/>
            <person name="Dittami S.M."/>
            <person name="Gabaldon T."/>
            <person name="Gachon C.M."/>
            <person name="Groisillier A."/>
            <person name="Herve C."/>
            <person name="Jabbari K."/>
            <person name="Katinka M."/>
            <person name="Kloareg B."/>
            <person name="Kowalczyk N."/>
            <person name="Labadie K."/>
            <person name="Leblanc C."/>
            <person name="Lopez P.J."/>
            <person name="McLachlan D.H."/>
            <person name="Meslet-Cladiere L."/>
            <person name="Moustafa A."/>
            <person name="Nehr Z."/>
            <person name="Nyvall Collen P."/>
            <person name="Panaud O."/>
            <person name="Partensky F."/>
            <person name="Poulain J."/>
            <person name="Rensing S.A."/>
            <person name="Rousvoal S."/>
            <person name="Samson G."/>
            <person name="Symeonidi A."/>
            <person name="Weissenbach J."/>
            <person name="Zambounis A."/>
            <person name="Wincker P."/>
            <person name="Boyen C."/>
        </authorList>
    </citation>
    <scope>NUCLEOTIDE SEQUENCE [LARGE SCALE GENOMIC DNA]</scope>
    <source>
        <strain evidence="2">cv. Stackhouse</strain>
    </source>
</reference>
<dbReference type="GeneID" id="17317786"/>
<evidence type="ECO:0000313" key="1">
    <source>
        <dbReference type="EMBL" id="CDF39775.1"/>
    </source>
</evidence>
<accession>R7QQV7</accession>
<sequence>MSTPSTALRRESKNGLLLFHSSSLNFSFTLPLFQRAPFTFYGRAPSSDRKAWLVCRITKKVGRDIPQFRGKPVKKGRCRPSSLSPTWLHFPLVCSVVKHARVCNRYTSRRTVPALHQTAHPACTHVWRDGFRYYIYCAHPSPPAPPVSWPGGTPFYHMATVKHVCRKCTRLSKRGRGILQ</sequence>
<dbReference type="Proteomes" id="UP000012073">
    <property type="component" value="Unassembled WGS sequence"/>
</dbReference>
<evidence type="ECO:0000313" key="2">
    <source>
        <dbReference type="Proteomes" id="UP000012073"/>
    </source>
</evidence>
<name>R7QQV7_CHOCR</name>
<dbReference type="KEGG" id="ccp:CHC_T00000422001"/>
<dbReference type="AlphaFoldDB" id="R7QQV7"/>